<dbReference type="Proteomes" id="UP000679126">
    <property type="component" value="Unassembled WGS sequence"/>
</dbReference>
<gene>
    <name evidence="2" type="ORF">J7I43_18490</name>
</gene>
<sequence length="275" mass="30970">MKISTNILRVFFICSMLCPLSALGQINMDSIKIQLLQRTKVGALVHLPDDYERSGKKNYPLIICFHGKSKSGNDLRKLLIEGIPYWISHGSKIQAASPEDGKTYKFIVVAPQSPSWGFRPSEVITLLNDLEKRYRVDRSRIYLTGYSAGGWSVVSAITESAAISGRIAAAVPMSVAAIDKKNLRQFANVARASTHCWYIAGSSEGRFMEDTRAYADSTNIYAPGLAKMTVIEGFTHHSWRTLYDPRTKPDGVHTIYEWMLQYHRVDRYQGKVKDQ</sequence>
<reference evidence="3" key="1">
    <citation type="submission" date="2021-03" db="EMBL/GenBank/DDBJ databases">
        <title>Assistant Professor.</title>
        <authorList>
            <person name="Huq M.A."/>
        </authorList>
    </citation>
    <scope>NUCLEOTIDE SEQUENCE [LARGE SCALE GENOMIC DNA]</scope>
    <source>
        <strain evidence="3">MAH-28</strain>
    </source>
</reference>
<evidence type="ECO:0000313" key="3">
    <source>
        <dbReference type="Proteomes" id="UP000679126"/>
    </source>
</evidence>
<dbReference type="Gene3D" id="3.40.50.1820">
    <property type="entry name" value="alpha/beta hydrolase"/>
    <property type="match status" value="1"/>
</dbReference>
<feature type="chain" id="PRO_5045128523" description="Prolyl oligopeptidase family protein" evidence="1">
    <location>
        <begin position="25"/>
        <end position="275"/>
    </location>
</feature>
<proteinExistence type="predicted"/>
<dbReference type="SUPFAM" id="SSF53474">
    <property type="entry name" value="alpha/beta-Hydrolases"/>
    <property type="match status" value="1"/>
</dbReference>
<comment type="caution">
    <text evidence="2">The sequence shown here is derived from an EMBL/GenBank/DDBJ whole genome shotgun (WGS) entry which is preliminary data.</text>
</comment>
<dbReference type="InterPro" id="IPR029058">
    <property type="entry name" value="AB_hydrolase_fold"/>
</dbReference>
<evidence type="ECO:0000313" key="2">
    <source>
        <dbReference type="EMBL" id="MBO9154221.1"/>
    </source>
</evidence>
<keyword evidence="3" id="KW-1185">Reference proteome</keyword>
<protein>
    <recommendedName>
        <fullName evidence="4">Prolyl oligopeptidase family protein</fullName>
    </recommendedName>
</protein>
<keyword evidence="1" id="KW-0732">Signal</keyword>
<name>A0ABS3YHR0_9BACT</name>
<evidence type="ECO:0008006" key="4">
    <source>
        <dbReference type="Google" id="ProtNLM"/>
    </source>
</evidence>
<dbReference type="RefSeq" id="WP_209147340.1">
    <property type="nucleotide sequence ID" value="NZ_JAGHKP010000003.1"/>
</dbReference>
<evidence type="ECO:0000256" key="1">
    <source>
        <dbReference type="SAM" id="SignalP"/>
    </source>
</evidence>
<organism evidence="2 3">
    <name type="scientific">Chitinophaga chungangae</name>
    <dbReference type="NCBI Taxonomy" id="2821488"/>
    <lineage>
        <taxon>Bacteria</taxon>
        <taxon>Pseudomonadati</taxon>
        <taxon>Bacteroidota</taxon>
        <taxon>Chitinophagia</taxon>
        <taxon>Chitinophagales</taxon>
        <taxon>Chitinophagaceae</taxon>
        <taxon>Chitinophaga</taxon>
    </lineage>
</organism>
<feature type="signal peptide" evidence="1">
    <location>
        <begin position="1"/>
        <end position="24"/>
    </location>
</feature>
<accession>A0ABS3YHR0</accession>
<dbReference type="EMBL" id="JAGHKP010000003">
    <property type="protein sequence ID" value="MBO9154221.1"/>
    <property type="molecule type" value="Genomic_DNA"/>
</dbReference>